<gene>
    <name evidence="1" type="ORF">JKG61_12000</name>
</gene>
<keyword evidence="2" id="KW-1185">Reference proteome</keyword>
<reference evidence="1 2" key="1">
    <citation type="submission" date="2021-01" db="EMBL/GenBank/DDBJ databases">
        <title>C459-1 draft genome sequence.</title>
        <authorList>
            <person name="Zhang X.-F."/>
        </authorList>
    </citation>
    <scope>NUCLEOTIDE SEQUENCE [LARGE SCALE GENOMIC DNA]</scope>
    <source>
        <strain evidence="2">C459-1</strain>
    </source>
</reference>
<sequence length="521" mass="57181">MKKLSSLFYILLVLLLLAGCSKDLGNYDYENINEVTISGIATSYTSIYEDVLKIEPELNITKPGEASDRYTYEWKLVKSMPFSDADWAGVIVGRTRVLNYVVTAYPGSYILYCKVTDTDTGVTWSTRASLTVTTQTATGFLLIGEDSEGYAEVEMITMRPGADTVILKGLIQDKGLPKFKGAVNIFHTGGTSRPTEAKLWLAGAEAGYYVNTSTFESSERNVFKRLMFSSYNLPSTIFPVDYAPKAAAVNGSVTGSQRVILTNTGDLFTAGIISGDIYGNPVNRLSVVDGDPLIKLAPYIMHGGTSGLSGYVVFDKDTNRFLRTSSSSATNLTVMADGAQDPFPWNQPQGRRLIYAENTKNTDGGASTGNVFALMKDTQGSHYIYKFSAYGTPSKKNGYTIPDRFNTTIAQSSLFAFASTRTAMYFAVGSVLYAYDYNPGNERIVLIKDFGEEITMLHADIQASTTSLDLYVATYSPQAQGTIRKMVLQNNTNTIELKEDQEAVWSGLSKIKTMSWRNTTH</sequence>
<name>A0ABS1R435_9SPHI</name>
<protein>
    <recommendedName>
        <fullName evidence="3">PKD family protein</fullName>
    </recommendedName>
</protein>
<proteinExistence type="predicted"/>
<evidence type="ECO:0008006" key="3">
    <source>
        <dbReference type="Google" id="ProtNLM"/>
    </source>
</evidence>
<dbReference type="PROSITE" id="PS51257">
    <property type="entry name" value="PROKAR_LIPOPROTEIN"/>
    <property type="match status" value="1"/>
</dbReference>
<organism evidence="1 2">
    <name type="scientific">Sphingobacterium faecale</name>
    <dbReference type="NCBI Taxonomy" id="2803775"/>
    <lineage>
        <taxon>Bacteria</taxon>
        <taxon>Pseudomonadati</taxon>
        <taxon>Bacteroidota</taxon>
        <taxon>Sphingobacteriia</taxon>
        <taxon>Sphingobacteriales</taxon>
        <taxon>Sphingobacteriaceae</taxon>
        <taxon>Sphingobacterium</taxon>
    </lineage>
</organism>
<dbReference type="EMBL" id="JAERTY010000006">
    <property type="protein sequence ID" value="MBL1409476.1"/>
    <property type="molecule type" value="Genomic_DNA"/>
</dbReference>
<evidence type="ECO:0000313" key="1">
    <source>
        <dbReference type="EMBL" id="MBL1409476.1"/>
    </source>
</evidence>
<dbReference type="InterPro" id="IPR032183">
    <property type="entry name" value="PKD-like"/>
</dbReference>
<accession>A0ABS1R435</accession>
<dbReference type="Proteomes" id="UP000625283">
    <property type="component" value="Unassembled WGS sequence"/>
</dbReference>
<evidence type="ECO:0000313" key="2">
    <source>
        <dbReference type="Proteomes" id="UP000625283"/>
    </source>
</evidence>
<dbReference type="Pfam" id="PF16407">
    <property type="entry name" value="PKD_2"/>
    <property type="match status" value="1"/>
</dbReference>
<dbReference type="RefSeq" id="WP_202103234.1">
    <property type="nucleotide sequence ID" value="NZ_JAERTY010000006.1"/>
</dbReference>
<comment type="caution">
    <text evidence="1">The sequence shown here is derived from an EMBL/GenBank/DDBJ whole genome shotgun (WGS) entry which is preliminary data.</text>
</comment>